<evidence type="ECO:0000256" key="6">
    <source>
        <dbReference type="ARBA" id="ARBA00023194"/>
    </source>
</evidence>
<dbReference type="InterPro" id="IPR020843">
    <property type="entry name" value="ER"/>
</dbReference>
<evidence type="ECO:0000256" key="9">
    <source>
        <dbReference type="PROSITE-ProRule" id="PRU01363"/>
    </source>
</evidence>
<dbReference type="Pfam" id="PF00698">
    <property type="entry name" value="Acyl_transf_1"/>
    <property type="match status" value="1"/>
</dbReference>
<dbReference type="PROSITE" id="PS52004">
    <property type="entry name" value="KS3_2"/>
    <property type="match status" value="1"/>
</dbReference>
<dbReference type="PANTHER" id="PTHR43775">
    <property type="entry name" value="FATTY ACID SYNTHASE"/>
    <property type="match status" value="1"/>
</dbReference>
<name>A0ABV3J0S8_9ACTN</name>
<dbReference type="Pfam" id="PF02801">
    <property type="entry name" value="Ketoacyl-synt_C"/>
    <property type="match status" value="1"/>
</dbReference>
<dbReference type="Pfam" id="PF00107">
    <property type="entry name" value="ADH_zinc_N"/>
    <property type="match status" value="1"/>
</dbReference>
<keyword evidence="5" id="KW-0521">NADP</keyword>
<dbReference type="InterPro" id="IPR013149">
    <property type="entry name" value="ADH-like_C"/>
</dbReference>
<dbReference type="InterPro" id="IPR036736">
    <property type="entry name" value="ACP-like_sf"/>
</dbReference>
<dbReference type="Pfam" id="PF21089">
    <property type="entry name" value="PKS_DH_N"/>
    <property type="match status" value="1"/>
</dbReference>
<dbReference type="Gene3D" id="3.90.180.10">
    <property type="entry name" value="Medium-chain alcohol dehydrogenases, catalytic domain"/>
    <property type="match status" value="1"/>
</dbReference>
<feature type="domain" description="Carrier" evidence="10">
    <location>
        <begin position="2424"/>
        <end position="2506"/>
    </location>
</feature>
<dbReference type="SUPFAM" id="SSF51735">
    <property type="entry name" value="NAD(P)-binding Rossmann-fold domains"/>
    <property type="match status" value="3"/>
</dbReference>
<dbReference type="InterPro" id="IPR014031">
    <property type="entry name" value="Ketoacyl_synth_C"/>
</dbReference>
<dbReference type="RefSeq" id="WP_366088829.1">
    <property type="nucleotide sequence ID" value="NZ_JBFASG010000019.1"/>
</dbReference>
<gene>
    <name evidence="13" type="ORF">AB0L03_19510</name>
</gene>
<dbReference type="InterPro" id="IPR013154">
    <property type="entry name" value="ADH-like_N"/>
</dbReference>
<dbReference type="InterPro" id="IPR013968">
    <property type="entry name" value="PKS_KR"/>
</dbReference>
<dbReference type="InterPro" id="IPR009081">
    <property type="entry name" value="PP-bd_ACP"/>
</dbReference>
<evidence type="ECO:0000259" key="12">
    <source>
        <dbReference type="PROSITE" id="PS52019"/>
    </source>
</evidence>
<dbReference type="Pfam" id="PF14765">
    <property type="entry name" value="PS-DH"/>
    <property type="match status" value="1"/>
</dbReference>
<keyword evidence="7" id="KW-0511">Multifunctional enzyme</keyword>
<dbReference type="PROSITE" id="PS00606">
    <property type="entry name" value="KS3_1"/>
    <property type="match status" value="1"/>
</dbReference>
<dbReference type="InterPro" id="IPR020807">
    <property type="entry name" value="PKS_DH"/>
</dbReference>
<evidence type="ECO:0000313" key="13">
    <source>
        <dbReference type="EMBL" id="MEV4924997.1"/>
    </source>
</evidence>
<dbReference type="SMART" id="SM00829">
    <property type="entry name" value="PKS_ER"/>
    <property type="match status" value="1"/>
</dbReference>
<dbReference type="InterPro" id="IPR049552">
    <property type="entry name" value="PKS_DH_N"/>
</dbReference>
<dbReference type="Gene3D" id="3.40.50.150">
    <property type="entry name" value="Vaccinia Virus protein VP39"/>
    <property type="match status" value="1"/>
</dbReference>
<dbReference type="CDD" id="cd05195">
    <property type="entry name" value="enoyl_red"/>
    <property type="match status" value="1"/>
</dbReference>
<dbReference type="InterPro" id="IPR011032">
    <property type="entry name" value="GroES-like_sf"/>
</dbReference>
<dbReference type="SMART" id="SM00827">
    <property type="entry name" value="PKS_AT"/>
    <property type="match status" value="1"/>
</dbReference>
<keyword evidence="2" id="KW-0596">Phosphopantetheine</keyword>
<keyword evidence="3" id="KW-0597">Phosphoprotein</keyword>
<evidence type="ECO:0000256" key="1">
    <source>
        <dbReference type="ARBA" id="ARBA00004792"/>
    </source>
</evidence>
<dbReference type="InterPro" id="IPR049551">
    <property type="entry name" value="PKS_DH_C"/>
</dbReference>
<dbReference type="InterPro" id="IPR020806">
    <property type="entry name" value="PKS_PP-bd"/>
</dbReference>
<dbReference type="PROSITE" id="PS52019">
    <property type="entry name" value="PKS_MFAS_DH"/>
    <property type="match status" value="1"/>
</dbReference>
<dbReference type="PROSITE" id="PS50075">
    <property type="entry name" value="CARRIER"/>
    <property type="match status" value="1"/>
</dbReference>
<feature type="domain" description="PKS/mFAS DH" evidence="12">
    <location>
        <begin position="946"/>
        <end position="1220"/>
    </location>
</feature>
<accession>A0ABV3J0S8</accession>
<dbReference type="Gene3D" id="3.40.50.720">
    <property type="entry name" value="NAD(P)-binding Rossmann-like Domain"/>
    <property type="match status" value="3"/>
</dbReference>
<dbReference type="Gene3D" id="3.10.129.110">
    <property type="entry name" value="Polyketide synthase dehydratase"/>
    <property type="match status" value="1"/>
</dbReference>
<reference evidence="13 14" key="1">
    <citation type="submission" date="2024-06" db="EMBL/GenBank/DDBJ databases">
        <title>The Natural Products Discovery Center: Release of the First 8490 Sequenced Strains for Exploring Actinobacteria Biosynthetic Diversity.</title>
        <authorList>
            <person name="Kalkreuter E."/>
            <person name="Kautsar S.A."/>
            <person name="Yang D."/>
            <person name="Bader C.D."/>
            <person name="Teijaro C.N."/>
            <person name="Fluegel L."/>
            <person name="Davis C.M."/>
            <person name="Simpson J.R."/>
            <person name="Lauterbach L."/>
            <person name="Steele A.D."/>
            <person name="Gui C."/>
            <person name="Meng S."/>
            <person name="Li G."/>
            <person name="Viehrig K."/>
            <person name="Ye F."/>
            <person name="Su P."/>
            <person name="Kiefer A.F."/>
            <person name="Nichols A."/>
            <person name="Cepeda A.J."/>
            <person name="Yan W."/>
            <person name="Fan B."/>
            <person name="Jiang Y."/>
            <person name="Adhikari A."/>
            <person name="Zheng C.-J."/>
            <person name="Schuster L."/>
            <person name="Cowan T.M."/>
            <person name="Smanski M.J."/>
            <person name="Chevrette M.G."/>
            <person name="De Carvalho L.P.S."/>
            <person name="Shen B."/>
        </authorList>
    </citation>
    <scope>NUCLEOTIDE SEQUENCE [LARGE SCALE GENOMIC DNA]</scope>
    <source>
        <strain evidence="13 14">NPDC053791</strain>
    </source>
</reference>
<dbReference type="InterPro" id="IPR001227">
    <property type="entry name" value="Ac_transferase_dom_sf"/>
</dbReference>
<dbReference type="InterPro" id="IPR018201">
    <property type="entry name" value="Ketoacyl_synth_AS"/>
</dbReference>
<dbReference type="InterPro" id="IPR036291">
    <property type="entry name" value="NAD(P)-bd_dom_sf"/>
</dbReference>
<dbReference type="CDD" id="cd02440">
    <property type="entry name" value="AdoMet_MTases"/>
    <property type="match status" value="1"/>
</dbReference>
<dbReference type="SUPFAM" id="SSF47336">
    <property type="entry name" value="ACP-like"/>
    <property type="match status" value="1"/>
</dbReference>
<evidence type="ECO:0000259" key="11">
    <source>
        <dbReference type="PROSITE" id="PS52004"/>
    </source>
</evidence>
<dbReference type="Gene3D" id="3.40.366.10">
    <property type="entry name" value="Malonyl-Coenzyme A Acyl Carrier Protein, domain 2"/>
    <property type="match status" value="1"/>
</dbReference>
<evidence type="ECO:0000256" key="5">
    <source>
        <dbReference type="ARBA" id="ARBA00022857"/>
    </source>
</evidence>
<dbReference type="EMBL" id="JBFASG010000019">
    <property type="protein sequence ID" value="MEV4924997.1"/>
    <property type="molecule type" value="Genomic_DNA"/>
</dbReference>
<dbReference type="SMART" id="SM01294">
    <property type="entry name" value="PKS_PP_betabranch"/>
    <property type="match status" value="1"/>
</dbReference>
<dbReference type="SMART" id="SM00825">
    <property type="entry name" value="PKS_KS"/>
    <property type="match status" value="1"/>
</dbReference>
<organism evidence="13 14">
    <name type="scientific">Streptomyces roseoverticillatus</name>
    <dbReference type="NCBI Taxonomy" id="66429"/>
    <lineage>
        <taxon>Bacteria</taxon>
        <taxon>Bacillati</taxon>
        <taxon>Actinomycetota</taxon>
        <taxon>Actinomycetes</taxon>
        <taxon>Kitasatosporales</taxon>
        <taxon>Streptomycetaceae</taxon>
        <taxon>Streptomyces</taxon>
    </lineage>
</organism>
<dbReference type="InterPro" id="IPR014030">
    <property type="entry name" value="Ketoacyl_synth_N"/>
</dbReference>
<dbReference type="InterPro" id="IPR057326">
    <property type="entry name" value="KR_dom"/>
</dbReference>
<dbReference type="Pfam" id="PF22621">
    <property type="entry name" value="CurL-like_PKS_C"/>
    <property type="match status" value="1"/>
</dbReference>
<feature type="region of interest" description="C-terminal hotdog fold" evidence="9">
    <location>
        <begin position="1079"/>
        <end position="1220"/>
    </location>
</feature>
<feature type="domain" description="Ketosynthase family 3 (KS3)" evidence="11">
    <location>
        <begin position="7"/>
        <end position="433"/>
    </location>
</feature>
<proteinExistence type="predicted"/>
<dbReference type="SUPFAM" id="SSF50129">
    <property type="entry name" value="GroES-like"/>
    <property type="match status" value="1"/>
</dbReference>
<dbReference type="Pfam" id="PF00550">
    <property type="entry name" value="PP-binding"/>
    <property type="match status" value="1"/>
</dbReference>
<protein>
    <submittedName>
        <fullName evidence="13">SDR family NAD(P)-dependent oxidoreductase</fullName>
    </submittedName>
</protein>
<dbReference type="InterPro" id="IPR050091">
    <property type="entry name" value="PKS_NRPS_Biosynth_Enz"/>
</dbReference>
<dbReference type="Gene3D" id="3.30.70.3290">
    <property type="match status" value="1"/>
</dbReference>
<keyword evidence="8" id="KW-0012">Acyltransferase</keyword>
<dbReference type="InterPro" id="IPR016035">
    <property type="entry name" value="Acyl_Trfase/lysoPLipase"/>
</dbReference>
<feature type="active site" description="Proton donor; for dehydratase activity" evidence="9">
    <location>
        <position position="1137"/>
    </location>
</feature>
<dbReference type="PANTHER" id="PTHR43775:SF37">
    <property type="entry name" value="SI:DKEY-61P9.11"/>
    <property type="match status" value="1"/>
</dbReference>
<dbReference type="Gene3D" id="1.10.1200.10">
    <property type="entry name" value="ACP-like"/>
    <property type="match status" value="1"/>
</dbReference>
<evidence type="ECO:0000256" key="4">
    <source>
        <dbReference type="ARBA" id="ARBA00022679"/>
    </source>
</evidence>
<dbReference type="Pfam" id="PF08240">
    <property type="entry name" value="ADH_N"/>
    <property type="match status" value="1"/>
</dbReference>
<evidence type="ECO:0000256" key="8">
    <source>
        <dbReference type="ARBA" id="ARBA00023315"/>
    </source>
</evidence>
<dbReference type="SUPFAM" id="SSF53901">
    <property type="entry name" value="Thiolase-like"/>
    <property type="match status" value="1"/>
</dbReference>
<dbReference type="Pfam" id="PF00109">
    <property type="entry name" value="ketoacyl-synt"/>
    <property type="match status" value="1"/>
</dbReference>
<dbReference type="CDD" id="cd00833">
    <property type="entry name" value="PKS"/>
    <property type="match status" value="1"/>
</dbReference>
<comment type="pathway">
    <text evidence="1">Antibiotic biosynthesis.</text>
</comment>
<keyword evidence="4" id="KW-0808">Transferase</keyword>
<dbReference type="InterPro" id="IPR049900">
    <property type="entry name" value="PKS_mFAS_DH"/>
</dbReference>
<evidence type="ECO:0000259" key="10">
    <source>
        <dbReference type="PROSITE" id="PS50075"/>
    </source>
</evidence>
<keyword evidence="14" id="KW-1185">Reference proteome</keyword>
<dbReference type="Pfam" id="PF08242">
    <property type="entry name" value="Methyltransf_12"/>
    <property type="match status" value="1"/>
</dbReference>
<dbReference type="SUPFAM" id="SSF53335">
    <property type="entry name" value="S-adenosyl-L-methionine-dependent methyltransferases"/>
    <property type="match status" value="1"/>
</dbReference>
<dbReference type="SUPFAM" id="SSF52151">
    <property type="entry name" value="FabD/lysophospholipase-like"/>
    <property type="match status" value="1"/>
</dbReference>
<dbReference type="InterPro" id="IPR016039">
    <property type="entry name" value="Thiolase-like"/>
</dbReference>
<dbReference type="SUPFAM" id="SSF55048">
    <property type="entry name" value="Probable ACP-binding domain of malonyl-CoA ACP transacylase"/>
    <property type="match status" value="1"/>
</dbReference>
<dbReference type="InterPro" id="IPR020841">
    <property type="entry name" value="PKS_Beta-ketoAc_synthase_dom"/>
</dbReference>
<dbReference type="InterPro" id="IPR013217">
    <property type="entry name" value="Methyltransf_12"/>
</dbReference>
<evidence type="ECO:0000256" key="2">
    <source>
        <dbReference type="ARBA" id="ARBA00022450"/>
    </source>
</evidence>
<dbReference type="InterPro" id="IPR029063">
    <property type="entry name" value="SAM-dependent_MTases_sf"/>
</dbReference>
<keyword evidence="6" id="KW-0045">Antibiotic biosynthesis</keyword>
<dbReference type="InterPro" id="IPR042104">
    <property type="entry name" value="PKS_dehydratase_sf"/>
</dbReference>
<dbReference type="InterPro" id="IPR016036">
    <property type="entry name" value="Malonyl_transacylase_ACP-bd"/>
</dbReference>
<evidence type="ECO:0000313" key="14">
    <source>
        <dbReference type="Proteomes" id="UP001552479"/>
    </source>
</evidence>
<dbReference type="Gene3D" id="3.40.47.10">
    <property type="match status" value="1"/>
</dbReference>
<feature type="active site" description="Proton acceptor; for dehydratase activity" evidence="9">
    <location>
        <position position="975"/>
    </location>
</feature>
<feature type="region of interest" description="N-terminal hotdog fold" evidence="9">
    <location>
        <begin position="946"/>
        <end position="1065"/>
    </location>
</feature>
<evidence type="ECO:0000256" key="3">
    <source>
        <dbReference type="ARBA" id="ARBA00022553"/>
    </source>
</evidence>
<dbReference type="SMART" id="SM00823">
    <property type="entry name" value="PKS_PP"/>
    <property type="match status" value="1"/>
</dbReference>
<sequence length="2507" mass="265906">MTHFETSGAVAVVGAACRLPGGITTLDGLWSALIEGRDLVGELPAERFDPGRWFDPVPWRPAKTYTLAGGFLDDIHGFDAAYFGMSPREASRTDPQQRIFLEMAVEALDDAGIAAASLAGSGTAVYAGVSSPSFAVLQGLEERSTDAYTMTGGATSNVANRVSHFLDLRGPSLAVDTACSSALVALHHACEALRTGRCETALAGGVHALLSPFEYVGFAKASMLSPTGRCRTFSAAADGYARAEGGGLVVLKELSRAQADGDRVHAVILGSGVNTDGRTPGLAQPSADAQEALLREVYERARIDADDLAYLELHGTGTPIGDPAECRAVGRALATRRAPGRPLPVGSVKSNMGHLEPASGMAGLFKAMLVLRHGRVPANLHALPLNPAIDFDGLQLAPATEPLVLEQPSGGRAVAGVNSFGFGGANAHVVIATLPGQREVMQQDVREGAQQNVREGAQQDVHEGVQQNVRQDVRDGVREGMQDGVREEAQHVREDARAASPLPVVVSARTPEAAAAAAERMAQRLDTCTDQDFYDVAYTAARRRGHHAHRAAVLAGTPAEAASLLRNLAAGEQHLAGATATAAERGSVALAFSGNGAQWAGTGADLLAAEPVFRAAVAEADDVLRPLLGWSVREELARGGPPDRTDVAQPLMFAVQVGLVEMLRVSGVHPAGVVGHSSGEMAAAWAAGVLELDDAALVVVERSRAQESTAGDWGMAAVGTDERSAGRLLAPYAGRLEIAGVNTARDVTVSGDKTALAELGRELTQQGIFFQDLGLDYAFHSHAMDGLANRLVTALAGVKAHRAHTPYASATTGTLLTGTEMDADYWWQNLRRPVQFAPAVAQLRDLGCDVFVEVGPHPVLSGYLRRPVAGHRATVVPTLSRQAPGPSAVRTALSHLVAAGAGTEASFFPRPGRVVDLPAYPWERERHWNGEPGAWARRCGDGSADHPLLGERADLADPSWHGLFDPARAPWLEGHRIAEAVLMPATGFTEMALAAGRRAWDSAVEVTDLTIPRALVLPFENDRELRIQTTLSADDGLVRIASRGEGTDAWQEHARGRVRRLLEPRPEPVDIGRIAARLPDRWTAEKFYRMIERAGVRYGPDFLVLGEDLHTGPDESLTRYTTRADLSGYEAHPALLDGAVQTGLVLLEDLAVQGEPSLPASLDRVRAWRPLPAEGHFHARLRARSARESLLDLTVLDPDGQVCLSLEGVRLRRFDRPGATGARHHLTVMRAACRPGQDPGPSPLPGPAAVADACRDLLHAADETAHVFDAARELTAHFGAAAIAGLLPGPGAFTKAEILGAGAIAPYAKLLDVLLDTACAHGLAAPVPSRGTEEDRWRIVRAPAPQERVRALTRRHPGLAVETALLGTCGSRLPEVLRGRLDAADVLHTATHRPLLEEHHAGGGLTRFGRRALRTALESVVAGWPADRPLRILEAGAGSGGTTASLLPLLPPDRTHYVCTDVSDTFFPRAQRKFRTHDFVAYRTLDLDQDPLEQGLPEAGFDLVIAGHALHTASDVRRSLAHLGTLLADGGHLLATETHDPAAWALLYGLLPGFWTRHDTGLRPSGPLLDPGTWKKVLSEAGYGHPLTVGHGDSFLLLARRPHRPRPAPAPAPAQPSGAWIVAAESDGDPLADALARHLGARRAAPGTDPAHWSALLDEHPGDLGVVLLLDANEPGGGEWEPAPLDTGRAVHRLATLRALVTSAARRSDITLWLATPPTGALPAPERPLAPQAATLWGAARCISSEHPQLAVRRISLERGYSPEADAARLAAELADPTTEDEILLTPSGRFVPRIHARPALTTTAPAPRGASFALRLHAPGRHYRLAWVPAPAPRPGPDEVLVSVRAAALNYRDVLQSLDLIPLSTPRAGEARGKEPGLGLECAGVVTAVGSRVTRFAVGDRVFGFGSDMLASHATAREHLTGRMPDGMDFCQAATLPAVYLTVHHSLHRLARLEPGETVLVHGAAGGVGLATLQYAAHAGAHVIATAGTPAKRDLLRLLGVQHVLDSRSLDFAHQVKDLTGGRGVDVVLNSLAGEAISRGLESLRSGGRFIELGKRDLYGNTPLLLRPFLNNLTLSAVGDIHELLTQHPEIAGVEGPEIARRVREGVYGPILHHAYPADRITDAFETLQHSRHIGKVVISLETAPQIEQQPAPPALDPQATYLVTGGLTGFGAATAEWLARHGARRLALTGRRGADTPEAPALLDTLYRQGVQVTTHAADAADADAMRAVLAAADTREHPLRGVVHAAAVFDDAPLMDLTDENLRHVLALKAAGASVLDQLTRDRDLTLFLLHSSVTGLTGNLQQSHYAAANLYLEGLARARRRAGRPALAVGWGAVADAGHAARNDMTACLGTIGLPSVPAAELLEPLGALLTRGDDVAVLADIDWNRARQLVPAAARFSTVLPAGHGACESDETLARRLAEATPETALALITDVLTHTLADILRTSPDRLPLDRSLTELGVDSLTGAELMTALQKRLGCTLPMLEIVNSASITDLARRCLHWLK</sequence>
<dbReference type="Proteomes" id="UP001552479">
    <property type="component" value="Unassembled WGS sequence"/>
</dbReference>
<comment type="caution">
    <text evidence="13">The sequence shown here is derived from an EMBL/GenBank/DDBJ whole genome shotgun (WGS) entry which is preliminary data.</text>
</comment>
<dbReference type="Pfam" id="PF08659">
    <property type="entry name" value="KR"/>
    <property type="match status" value="1"/>
</dbReference>
<dbReference type="SMART" id="SM00822">
    <property type="entry name" value="PKS_KR"/>
    <property type="match status" value="1"/>
</dbReference>
<dbReference type="SMART" id="SM00826">
    <property type="entry name" value="PKS_DH"/>
    <property type="match status" value="1"/>
</dbReference>
<evidence type="ECO:0000256" key="7">
    <source>
        <dbReference type="ARBA" id="ARBA00023268"/>
    </source>
</evidence>
<dbReference type="InterPro" id="IPR014043">
    <property type="entry name" value="Acyl_transferase_dom"/>
</dbReference>